<comment type="caution">
    <text evidence="2">The sequence shown here is derived from an EMBL/GenBank/DDBJ whole genome shotgun (WGS) entry which is preliminary data.</text>
</comment>
<gene>
    <name evidence="2" type="ORF">RUMTOR_02914</name>
</gene>
<dbReference type="InterPro" id="IPR018247">
    <property type="entry name" value="EF_Hand_1_Ca_BS"/>
</dbReference>
<protein>
    <recommendedName>
        <fullName evidence="1">Dockerin domain-containing protein</fullName>
    </recommendedName>
</protein>
<dbReference type="GO" id="GO:0004553">
    <property type="term" value="F:hydrolase activity, hydrolyzing O-glycosyl compounds"/>
    <property type="evidence" value="ECO:0007669"/>
    <property type="project" value="InterPro"/>
</dbReference>
<name>A5KRL9_9FIRM</name>
<evidence type="ECO:0000313" key="3">
    <source>
        <dbReference type="Proteomes" id="UP000003577"/>
    </source>
</evidence>
<dbReference type="Proteomes" id="UP000003577">
    <property type="component" value="Unassembled WGS sequence"/>
</dbReference>
<evidence type="ECO:0000313" key="2">
    <source>
        <dbReference type="EMBL" id="EDK22928.1"/>
    </source>
</evidence>
<evidence type="ECO:0000259" key="1">
    <source>
        <dbReference type="PROSITE" id="PS51766"/>
    </source>
</evidence>
<dbReference type="InterPro" id="IPR002105">
    <property type="entry name" value="Dockerin_1_rpt"/>
</dbReference>
<dbReference type="Pfam" id="PF13306">
    <property type="entry name" value="LRR_5"/>
    <property type="match status" value="1"/>
</dbReference>
<dbReference type="EMBL" id="AAVP02000054">
    <property type="protein sequence ID" value="EDK22928.1"/>
    <property type="molecule type" value="Genomic_DNA"/>
</dbReference>
<sequence>SRHCGGFAGYAFYMQGNVTEVVIPNSVNNIGEVAFMGCESLKTVTIPESVKVIGREALGYLSSKQYEQGYKVEGFTIRGVAGSAAEKYAKENGFTFEAMKPDYIKGDSDSDGKVTISDVRTTLRYVCQKVELDEEQKLAADVEKDGVINIKDLRKVLRFVCNKIEEL</sequence>
<dbReference type="PROSITE" id="PS00018">
    <property type="entry name" value="EF_HAND_1"/>
    <property type="match status" value="1"/>
</dbReference>
<feature type="domain" description="Dockerin" evidence="1">
    <location>
        <begin position="101"/>
        <end position="167"/>
    </location>
</feature>
<feature type="non-terminal residue" evidence="2">
    <location>
        <position position="1"/>
    </location>
</feature>
<accession>A5KRL9</accession>
<dbReference type="Gene3D" id="1.10.1330.10">
    <property type="entry name" value="Dockerin domain"/>
    <property type="match status" value="1"/>
</dbReference>
<dbReference type="HOGENOM" id="CLU_1590004_0_0_9"/>
<dbReference type="AlphaFoldDB" id="A5KRL9"/>
<dbReference type="InterPro" id="IPR032675">
    <property type="entry name" value="LRR_dom_sf"/>
</dbReference>
<dbReference type="InterPro" id="IPR016134">
    <property type="entry name" value="Dockerin_dom"/>
</dbReference>
<reference evidence="2 3" key="2">
    <citation type="submission" date="2007-04" db="EMBL/GenBank/DDBJ databases">
        <title>Draft genome sequence of Ruminococcus torques (ATCC 27756).</title>
        <authorList>
            <person name="Sudarsanam P."/>
            <person name="Ley R."/>
            <person name="Guruge J."/>
            <person name="Turnbaugh P.J."/>
            <person name="Mahowald M."/>
            <person name="Liep D."/>
            <person name="Gordon J."/>
        </authorList>
    </citation>
    <scope>NUCLEOTIDE SEQUENCE [LARGE SCALE GENOMIC DNA]</scope>
    <source>
        <strain evidence="2 3">ATCC 27756</strain>
    </source>
</reference>
<dbReference type="PaxDb" id="411460-RUMTOR_02914"/>
<dbReference type="SUPFAM" id="SSF63446">
    <property type="entry name" value="Type I dockerin domain"/>
    <property type="match status" value="1"/>
</dbReference>
<proteinExistence type="predicted"/>
<dbReference type="RefSeq" id="WP_004846664.1">
    <property type="nucleotide sequence ID" value="NZ_DS264357.1"/>
</dbReference>
<dbReference type="Gene3D" id="3.80.10.10">
    <property type="entry name" value="Ribonuclease Inhibitor"/>
    <property type="match status" value="1"/>
</dbReference>
<dbReference type="PROSITE" id="PS51766">
    <property type="entry name" value="DOCKERIN"/>
    <property type="match status" value="1"/>
</dbReference>
<organism evidence="2 3">
    <name type="scientific">[Ruminococcus] torques ATCC 27756</name>
    <dbReference type="NCBI Taxonomy" id="411460"/>
    <lineage>
        <taxon>Bacteria</taxon>
        <taxon>Bacillati</taxon>
        <taxon>Bacillota</taxon>
        <taxon>Clostridia</taxon>
        <taxon>Lachnospirales</taxon>
        <taxon>Lachnospiraceae</taxon>
        <taxon>Mediterraneibacter</taxon>
    </lineage>
</organism>
<dbReference type="InterPro" id="IPR036439">
    <property type="entry name" value="Dockerin_dom_sf"/>
</dbReference>
<dbReference type="Pfam" id="PF00404">
    <property type="entry name" value="Dockerin_1"/>
    <property type="match status" value="1"/>
</dbReference>
<dbReference type="CDD" id="cd14256">
    <property type="entry name" value="Dockerin_I"/>
    <property type="match status" value="1"/>
</dbReference>
<reference evidence="2 3" key="1">
    <citation type="submission" date="2007-03" db="EMBL/GenBank/DDBJ databases">
        <authorList>
            <person name="Fulton L."/>
            <person name="Clifton S."/>
            <person name="Fulton B."/>
            <person name="Xu J."/>
            <person name="Minx P."/>
            <person name="Pepin K.H."/>
            <person name="Johnson M."/>
            <person name="Thiruvilangam P."/>
            <person name="Bhonagiri V."/>
            <person name="Nash W.E."/>
            <person name="Mardis E.R."/>
            <person name="Wilson R.K."/>
        </authorList>
    </citation>
    <scope>NUCLEOTIDE SEQUENCE [LARGE SCALE GENOMIC DNA]</scope>
    <source>
        <strain evidence="2 3">ATCC 27756</strain>
    </source>
</reference>
<dbReference type="InterPro" id="IPR026906">
    <property type="entry name" value="LRR_5"/>
</dbReference>
<dbReference type="GO" id="GO:0000272">
    <property type="term" value="P:polysaccharide catabolic process"/>
    <property type="evidence" value="ECO:0007669"/>
    <property type="project" value="InterPro"/>
</dbReference>